<comment type="caution">
    <text evidence="2">The sequence shown here is derived from an EMBL/GenBank/DDBJ whole genome shotgun (WGS) entry which is preliminary data.</text>
</comment>
<proteinExistence type="predicted"/>
<name>A0A5B7K033_PORTR</name>
<evidence type="ECO:0000313" key="3">
    <source>
        <dbReference type="Proteomes" id="UP000324222"/>
    </source>
</evidence>
<accession>A0A5B7K033</accession>
<sequence length="102" mass="11255">MKSRNSDVKSREARLALPPEHTIAIPATPAQSFIQSHLLLIHLKPLRPPCQRLTPPCSPPQGPGEVAAQDEGNIHHPPLLNLSCSRFVCHAGMEERSRVPFQ</sequence>
<gene>
    <name evidence="2" type="ORF">E2C01_095706</name>
</gene>
<dbReference type="AlphaFoldDB" id="A0A5B7K033"/>
<reference evidence="2 3" key="1">
    <citation type="submission" date="2019-05" db="EMBL/GenBank/DDBJ databases">
        <title>Another draft genome of Portunus trituberculatus and its Hox gene families provides insights of decapod evolution.</title>
        <authorList>
            <person name="Jeong J.-H."/>
            <person name="Song I."/>
            <person name="Kim S."/>
            <person name="Choi T."/>
            <person name="Kim D."/>
            <person name="Ryu S."/>
            <person name="Kim W."/>
        </authorList>
    </citation>
    <scope>NUCLEOTIDE SEQUENCE [LARGE SCALE GENOMIC DNA]</scope>
    <source>
        <tissue evidence="2">Muscle</tissue>
    </source>
</reference>
<dbReference type="Proteomes" id="UP000324222">
    <property type="component" value="Unassembled WGS sequence"/>
</dbReference>
<protein>
    <submittedName>
        <fullName evidence="2">Uncharacterized protein</fullName>
    </submittedName>
</protein>
<evidence type="ECO:0000256" key="1">
    <source>
        <dbReference type="SAM" id="MobiDB-lite"/>
    </source>
</evidence>
<keyword evidence="3" id="KW-1185">Reference proteome</keyword>
<dbReference type="EMBL" id="VSRR010122079">
    <property type="protein sequence ID" value="MPD00246.1"/>
    <property type="molecule type" value="Genomic_DNA"/>
</dbReference>
<organism evidence="2 3">
    <name type="scientific">Portunus trituberculatus</name>
    <name type="common">Swimming crab</name>
    <name type="synonym">Neptunus trituberculatus</name>
    <dbReference type="NCBI Taxonomy" id="210409"/>
    <lineage>
        <taxon>Eukaryota</taxon>
        <taxon>Metazoa</taxon>
        <taxon>Ecdysozoa</taxon>
        <taxon>Arthropoda</taxon>
        <taxon>Crustacea</taxon>
        <taxon>Multicrustacea</taxon>
        <taxon>Malacostraca</taxon>
        <taxon>Eumalacostraca</taxon>
        <taxon>Eucarida</taxon>
        <taxon>Decapoda</taxon>
        <taxon>Pleocyemata</taxon>
        <taxon>Brachyura</taxon>
        <taxon>Eubrachyura</taxon>
        <taxon>Portunoidea</taxon>
        <taxon>Portunidae</taxon>
        <taxon>Portuninae</taxon>
        <taxon>Portunus</taxon>
    </lineage>
</organism>
<feature type="region of interest" description="Disordered" evidence="1">
    <location>
        <begin position="51"/>
        <end position="74"/>
    </location>
</feature>
<evidence type="ECO:0000313" key="2">
    <source>
        <dbReference type="EMBL" id="MPD00246.1"/>
    </source>
</evidence>